<evidence type="ECO:0000313" key="1">
    <source>
        <dbReference type="EMBL" id="WDD99287.1"/>
    </source>
</evidence>
<protein>
    <submittedName>
        <fullName evidence="1">Uncharacterized protein</fullName>
    </submittedName>
</protein>
<dbReference type="RefSeq" id="WP_044836383.1">
    <property type="nucleotide sequence ID" value="NZ_CP059735.1"/>
</dbReference>
<dbReference type="EMBL" id="CP059735">
    <property type="protein sequence ID" value="WDD99287.1"/>
    <property type="molecule type" value="Genomic_DNA"/>
</dbReference>
<evidence type="ECO:0000313" key="2">
    <source>
        <dbReference type="Proteomes" id="UP000032568"/>
    </source>
</evidence>
<reference evidence="1 2" key="2">
    <citation type="journal article" date="2022" name="Mar. Drugs">
        <title>Bioassay-Guided Fractionation Leads to the Detection of Cholic Acid Generated by the Rare Thalassomonas sp.</title>
        <authorList>
            <person name="Pheiffer F."/>
            <person name="Schneider Y.K."/>
            <person name="Hansen E.H."/>
            <person name="Andersen J.H."/>
            <person name="Isaksson J."/>
            <person name="Busche T."/>
            <person name="R C."/>
            <person name="Kalinowski J."/>
            <person name="Zyl L.V."/>
            <person name="Trindade M."/>
        </authorList>
    </citation>
    <scope>NUCLEOTIDE SEQUENCE [LARGE SCALE GENOMIC DNA]</scope>
    <source>
        <strain evidence="1 2">A5K-106</strain>
    </source>
</reference>
<sequence>MKDIVNNECYSEMLKIQELLNAKLRNDFEIEKVKGREHLARFLTSRVGQLIDELNATGYSFAPCDYSGDINFENSEQSFSNGADMGEGIIIHFHGYSVQATWEGSDKYA</sequence>
<name>A0AAE9YTM4_9GAMM</name>
<dbReference type="Proteomes" id="UP000032568">
    <property type="component" value="Chromosome"/>
</dbReference>
<keyword evidence="2" id="KW-1185">Reference proteome</keyword>
<reference evidence="1 2" key="1">
    <citation type="journal article" date="2015" name="Genome Announc.">
        <title>Draft Genome Sequences of Marine Isolates of Thalassomonas viridans and Thalassomonas actiniarum.</title>
        <authorList>
            <person name="Olonade I."/>
            <person name="van Zyl L.J."/>
            <person name="Trindade M."/>
        </authorList>
    </citation>
    <scope>NUCLEOTIDE SEQUENCE [LARGE SCALE GENOMIC DNA]</scope>
    <source>
        <strain evidence="1 2">A5K-106</strain>
    </source>
</reference>
<dbReference type="KEGG" id="tact:SG35_000940"/>
<proteinExistence type="predicted"/>
<gene>
    <name evidence="1" type="ORF">SG35_000940</name>
</gene>
<organism evidence="1 2">
    <name type="scientific">Thalassomonas actiniarum</name>
    <dbReference type="NCBI Taxonomy" id="485447"/>
    <lineage>
        <taxon>Bacteria</taxon>
        <taxon>Pseudomonadati</taxon>
        <taxon>Pseudomonadota</taxon>
        <taxon>Gammaproteobacteria</taxon>
        <taxon>Alteromonadales</taxon>
        <taxon>Colwelliaceae</taxon>
        <taxon>Thalassomonas</taxon>
    </lineage>
</organism>
<accession>A0AAE9YTM4</accession>
<dbReference type="AlphaFoldDB" id="A0AAE9YTM4"/>